<keyword evidence="2" id="KW-1185">Reference proteome</keyword>
<name>A0A428JPS4_9BACT</name>
<dbReference type="RefSeq" id="WP_125427903.1">
    <property type="nucleotide sequence ID" value="NZ_RWIS01000003.1"/>
</dbReference>
<organism evidence="1 2">
    <name type="scientific">Hymenobacter metallilatus</name>
    <dbReference type="NCBI Taxonomy" id="2493666"/>
    <lineage>
        <taxon>Bacteria</taxon>
        <taxon>Pseudomonadati</taxon>
        <taxon>Bacteroidota</taxon>
        <taxon>Cytophagia</taxon>
        <taxon>Cytophagales</taxon>
        <taxon>Hymenobacteraceae</taxon>
        <taxon>Hymenobacter</taxon>
    </lineage>
</organism>
<dbReference type="EMBL" id="RWIS01000003">
    <property type="protein sequence ID" value="RSK35338.1"/>
    <property type="molecule type" value="Genomic_DNA"/>
</dbReference>
<dbReference type="Proteomes" id="UP000280066">
    <property type="component" value="Unassembled WGS sequence"/>
</dbReference>
<proteinExistence type="predicted"/>
<comment type="caution">
    <text evidence="1">The sequence shown here is derived from an EMBL/GenBank/DDBJ whole genome shotgun (WGS) entry which is preliminary data.</text>
</comment>
<evidence type="ECO:0000313" key="2">
    <source>
        <dbReference type="Proteomes" id="UP000280066"/>
    </source>
</evidence>
<dbReference type="AlphaFoldDB" id="A0A428JPS4"/>
<dbReference type="OrthoDB" id="886045at2"/>
<protein>
    <submittedName>
        <fullName evidence="1">Uncharacterized protein</fullName>
    </submittedName>
</protein>
<evidence type="ECO:0000313" key="1">
    <source>
        <dbReference type="EMBL" id="RSK35338.1"/>
    </source>
</evidence>
<sequence>MRFLTTSLPRLRFALITATLLMVLGLNHQAVATLRVLPAGSSTRVAVASRTAVVKQRVILEATSPLGLYVAPAADAWLPLPVLLPLAQWLPACSTGPQARPSAVPDFFRMRLLLAALSPQAP</sequence>
<gene>
    <name evidence="1" type="ORF">EI290_06465</name>
</gene>
<accession>A0A428JPS4</accession>
<reference evidence="1 2" key="1">
    <citation type="submission" date="2018-12" db="EMBL/GenBank/DDBJ databases">
        <authorList>
            <person name="Feng G."/>
            <person name="Zhu H."/>
        </authorList>
    </citation>
    <scope>NUCLEOTIDE SEQUENCE [LARGE SCALE GENOMIC DNA]</scope>
    <source>
        <strain evidence="1 2">9PBR-2</strain>
    </source>
</reference>